<organism evidence="1 2">
    <name type="scientific">Euroglyphus maynei</name>
    <name type="common">Mayne's house dust mite</name>
    <dbReference type="NCBI Taxonomy" id="6958"/>
    <lineage>
        <taxon>Eukaryota</taxon>
        <taxon>Metazoa</taxon>
        <taxon>Ecdysozoa</taxon>
        <taxon>Arthropoda</taxon>
        <taxon>Chelicerata</taxon>
        <taxon>Arachnida</taxon>
        <taxon>Acari</taxon>
        <taxon>Acariformes</taxon>
        <taxon>Sarcoptiformes</taxon>
        <taxon>Astigmata</taxon>
        <taxon>Psoroptidia</taxon>
        <taxon>Analgoidea</taxon>
        <taxon>Pyroglyphidae</taxon>
        <taxon>Pyroglyphinae</taxon>
        <taxon>Euroglyphus</taxon>
    </lineage>
</organism>
<dbReference type="EMBL" id="MUJZ01063480">
    <property type="protein sequence ID" value="OTF70910.1"/>
    <property type="molecule type" value="Genomic_DNA"/>
</dbReference>
<dbReference type="Proteomes" id="UP000194236">
    <property type="component" value="Unassembled WGS sequence"/>
</dbReference>
<comment type="caution">
    <text evidence="1">The sequence shown here is derived from an EMBL/GenBank/DDBJ whole genome shotgun (WGS) entry which is preliminary data.</text>
</comment>
<reference evidence="1 2" key="1">
    <citation type="submission" date="2017-03" db="EMBL/GenBank/DDBJ databases">
        <title>Genome Survey of Euroglyphus maynei.</title>
        <authorList>
            <person name="Arlian L.G."/>
            <person name="Morgan M.S."/>
            <person name="Rider S.D."/>
        </authorList>
    </citation>
    <scope>NUCLEOTIDE SEQUENCE [LARGE SCALE GENOMIC DNA]</scope>
    <source>
        <strain evidence="1">Arlian Lab</strain>
        <tissue evidence="1">Whole body</tissue>
    </source>
</reference>
<evidence type="ECO:0000313" key="2">
    <source>
        <dbReference type="Proteomes" id="UP000194236"/>
    </source>
</evidence>
<proteinExistence type="predicted"/>
<sequence>MGCWLYSCCRCCINSSSIHRKWQYNWNKRRCHCCCGKICRHHQWM</sequence>
<protein>
    <submittedName>
        <fullName evidence="1">Uncharacterized protein</fullName>
    </submittedName>
</protein>
<accession>A0A1Y3AR17</accession>
<evidence type="ECO:0000313" key="1">
    <source>
        <dbReference type="EMBL" id="OTF70910.1"/>
    </source>
</evidence>
<name>A0A1Y3AR17_EURMA</name>
<dbReference type="AlphaFoldDB" id="A0A1Y3AR17"/>
<keyword evidence="2" id="KW-1185">Reference proteome</keyword>
<gene>
    <name evidence="1" type="ORF">BLA29_010179</name>
</gene>